<comment type="catalytic activity">
    <reaction evidence="6">
        <text>coproporphyrinogen III + 3 O2 = coproporphyrin III + 3 H2O2</text>
        <dbReference type="Rhea" id="RHEA:43436"/>
        <dbReference type="ChEBI" id="CHEBI:15379"/>
        <dbReference type="ChEBI" id="CHEBI:16240"/>
        <dbReference type="ChEBI" id="CHEBI:57309"/>
        <dbReference type="ChEBI" id="CHEBI:131725"/>
        <dbReference type="EC" id="1.3.3.15"/>
    </reaction>
</comment>
<accession>A0A7C3LYV1</accession>
<comment type="subcellular location">
    <subcellularLocation>
        <location evidence="6">Cytoplasm</location>
    </subcellularLocation>
</comment>
<dbReference type="InterPro" id="IPR002937">
    <property type="entry name" value="Amino_oxidase"/>
</dbReference>
<dbReference type="GO" id="GO:0004729">
    <property type="term" value="F:oxygen-dependent protoporphyrinogen oxidase activity"/>
    <property type="evidence" value="ECO:0007669"/>
    <property type="project" value="UniProtKB-UniRule"/>
</dbReference>
<name>A0A7C3LYV1_9BACT</name>
<proteinExistence type="inferred from homology"/>
<evidence type="ECO:0000256" key="6">
    <source>
        <dbReference type="RuleBase" id="RU364052"/>
    </source>
</evidence>
<dbReference type="Gene3D" id="3.50.50.60">
    <property type="entry name" value="FAD/NAD(P)-binding domain"/>
    <property type="match status" value="1"/>
</dbReference>
<dbReference type="SUPFAM" id="SSF54373">
    <property type="entry name" value="FAD-linked reductases, C-terminal domain"/>
    <property type="match status" value="1"/>
</dbReference>
<evidence type="ECO:0000256" key="3">
    <source>
        <dbReference type="ARBA" id="ARBA00022827"/>
    </source>
</evidence>
<dbReference type="SUPFAM" id="SSF51905">
    <property type="entry name" value="FAD/NAD(P)-binding domain"/>
    <property type="match status" value="1"/>
</dbReference>
<evidence type="ECO:0000313" key="8">
    <source>
        <dbReference type="EMBL" id="HFT94118.1"/>
    </source>
</evidence>
<dbReference type="PANTHER" id="PTHR42923">
    <property type="entry name" value="PROTOPORPHYRINOGEN OXIDASE"/>
    <property type="match status" value="1"/>
</dbReference>
<dbReference type="GO" id="GO:0005737">
    <property type="term" value="C:cytoplasm"/>
    <property type="evidence" value="ECO:0007669"/>
    <property type="project" value="UniProtKB-SubCell"/>
</dbReference>
<sequence length="473" mass="51645">MPELQTNKQGGNVAGFDCDTLVVGGGISGLAAALTLRRKGVDVRLLESRGYLGGAVRTVRDQGYLLEFGPNSLMVRPEDELREVLVELGLSDRILPASPLSRNRYVVKGGNLFPLPMSLPSFFRTPLLSWQGRMSILQEWRVPPKNDGQEETLSHFVRRRLGEEPLQYFIDPFVKGVYASHPDLLSVEAAFPLLARLEQEHGGLIRGGIRTYMKRRKTGSTAFQGMFSFEGGMSELAEAIGARLGQEVGTSVDVIKYTRLEDGFRVALMYDETEYYMTSRNLILATSAGQAADLLAGDADGPSAELNAIPYAPVTIAYAGFSKEQVSHPLDGFGLLCPTVENRKILGVIFSSSLFPGRAPDGKVLLTVFVGGMTGQKIANAFDEDLERIVLKELSELLGTGGKPEFFRIHRWEKAIPQYVLGHNEAVRTIRKKLPPGLSLAGNYLDGISLARAYASGVRAAEEIVASGRRLPA</sequence>
<dbReference type="NCBIfam" id="TIGR00562">
    <property type="entry name" value="proto_IX_ox"/>
    <property type="match status" value="1"/>
</dbReference>
<comment type="pathway">
    <text evidence="6">Porphyrin-containing compound metabolism; protoheme biosynthesis.</text>
</comment>
<evidence type="ECO:0000256" key="2">
    <source>
        <dbReference type="ARBA" id="ARBA00022630"/>
    </source>
</evidence>
<dbReference type="AlphaFoldDB" id="A0A7C3LYV1"/>
<keyword evidence="3 6" id="KW-0274">FAD</keyword>
<comment type="cofactor">
    <cofactor evidence="1 6">
        <name>FAD</name>
        <dbReference type="ChEBI" id="CHEBI:57692"/>
    </cofactor>
</comment>
<dbReference type="Gene3D" id="3.90.660.20">
    <property type="entry name" value="Protoporphyrinogen oxidase, mitochondrial, domain 2"/>
    <property type="match status" value="1"/>
</dbReference>
<reference evidence="8" key="1">
    <citation type="journal article" date="2020" name="mSystems">
        <title>Genome- and Community-Level Interaction Insights into Carbon Utilization and Element Cycling Functions of Hydrothermarchaeota in Hydrothermal Sediment.</title>
        <authorList>
            <person name="Zhou Z."/>
            <person name="Liu Y."/>
            <person name="Xu W."/>
            <person name="Pan J."/>
            <person name="Luo Z.H."/>
            <person name="Li M."/>
        </authorList>
    </citation>
    <scope>NUCLEOTIDE SEQUENCE [LARGE SCALE GENOMIC DNA]</scope>
    <source>
        <strain evidence="8">SpSt-902</strain>
    </source>
</reference>
<evidence type="ECO:0000259" key="7">
    <source>
        <dbReference type="Pfam" id="PF01593"/>
    </source>
</evidence>
<dbReference type="PANTHER" id="PTHR42923:SF3">
    <property type="entry name" value="PROTOPORPHYRINOGEN OXIDASE"/>
    <property type="match status" value="1"/>
</dbReference>
<keyword evidence="5 6" id="KW-0350">Heme biosynthesis</keyword>
<evidence type="ECO:0000256" key="4">
    <source>
        <dbReference type="ARBA" id="ARBA00023002"/>
    </source>
</evidence>
<feature type="domain" description="Amine oxidase" evidence="7">
    <location>
        <begin position="27"/>
        <end position="464"/>
    </location>
</feature>
<dbReference type="InterPro" id="IPR036188">
    <property type="entry name" value="FAD/NAD-bd_sf"/>
</dbReference>
<keyword evidence="6" id="KW-0963">Cytoplasm</keyword>
<comment type="function">
    <text evidence="6">Involved in coproporphyrin-dependent heme b biosynthesis. Catalyzes the oxidation of coproporphyrinogen III to coproporphyrin III.</text>
</comment>
<organism evidence="8">
    <name type="scientific">Leptospirillum ferriphilum</name>
    <dbReference type="NCBI Taxonomy" id="178606"/>
    <lineage>
        <taxon>Bacteria</taxon>
        <taxon>Pseudomonadati</taxon>
        <taxon>Nitrospirota</taxon>
        <taxon>Nitrospiria</taxon>
        <taxon>Nitrospirales</taxon>
        <taxon>Nitrospiraceae</taxon>
        <taxon>Leptospirillum</taxon>
    </lineage>
</organism>
<dbReference type="EMBL" id="DTMM01000199">
    <property type="protein sequence ID" value="HFT94118.1"/>
    <property type="molecule type" value="Genomic_DNA"/>
</dbReference>
<dbReference type="UniPathway" id="UPA00252"/>
<dbReference type="InterPro" id="IPR050464">
    <property type="entry name" value="Zeta_carotene_desat/Oxidored"/>
</dbReference>
<protein>
    <recommendedName>
        <fullName evidence="6">Coproporphyrinogen III oxidase</fullName>
        <ecNumber evidence="6">1.3.3.15</ecNumber>
    </recommendedName>
</protein>
<keyword evidence="4 6" id="KW-0560">Oxidoreductase</keyword>
<comment type="similarity">
    <text evidence="6">Belongs to the protoporphyrinogen/coproporphyrinogen oxidase family. Coproporphyrinogen III oxidase subfamily.</text>
</comment>
<dbReference type="InterPro" id="IPR004572">
    <property type="entry name" value="Protoporphyrinogen_oxidase"/>
</dbReference>
<dbReference type="Pfam" id="PF01593">
    <property type="entry name" value="Amino_oxidase"/>
    <property type="match status" value="1"/>
</dbReference>
<dbReference type="GO" id="GO:0006783">
    <property type="term" value="P:heme biosynthetic process"/>
    <property type="evidence" value="ECO:0007669"/>
    <property type="project" value="UniProtKB-UniRule"/>
</dbReference>
<comment type="caution">
    <text evidence="8">The sequence shown here is derived from an EMBL/GenBank/DDBJ whole genome shotgun (WGS) entry which is preliminary data.</text>
</comment>
<gene>
    <name evidence="8" type="primary">hemG</name>
    <name evidence="8" type="ORF">ENX03_09360</name>
</gene>
<keyword evidence="2 6" id="KW-0285">Flavoprotein</keyword>
<evidence type="ECO:0000256" key="5">
    <source>
        <dbReference type="ARBA" id="ARBA00023133"/>
    </source>
</evidence>
<evidence type="ECO:0000256" key="1">
    <source>
        <dbReference type="ARBA" id="ARBA00001974"/>
    </source>
</evidence>
<dbReference type="EC" id="1.3.3.15" evidence="6"/>
<dbReference type="Gene3D" id="1.10.3110.10">
    <property type="entry name" value="protoporphyrinogen ix oxidase, domain 3"/>
    <property type="match status" value="1"/>
</dbReference>